<evidence type="ECO:0000256" key="1">
    <source>
        <dbReference type="SAM" id="SignalP"/>
    </source>
</evidence>
<keyword evidence="3" id="KW-1185">Reference proteome</keyword>
<dbReference type="Proteomes" id="UP000317429">
    <property type="component" value="Chromosome"/>
</dbReference>
<feature type="chain" id="PRO_5021726705" description="Carboxypeptidase regulatory-like domain-containing protein" evidence="1">
    <location>
        <begin position="20"/>
        <end position="140"/>
    </location>
</feature>
<proteinExistence type="predicted"/>
<dbReference type="RefSeq" id="WP_145286423.1">
    <property type="nucleotide sequence ID" value="NZ_CP036291.1"/>
</dbReference>
<name>A0A518DDP2_9BACT</name>
<dbReference type="AlphaFoldDB" id="A0A518DDP2"/>
<evidence type="ECO:0000313" key="2">
    <source>
        <dbReference type="EMBL" id="QDU89590.1"/>
    </source>
</evidence>
<evidence type="ECO:0000313" key="3">
    <source>
        <dbReference type="Proteomes" id="UP000317429"/>
    </source>
</evidence>
<evidence type="ECO:0008006" key="4">
    <source>
        <dbReference type="Google" id="ProtNLM"/>
    </source>
</evidence>
<organism evidence="2 3">
    <name type="scientific">Pirellulimonas nuda</name>
    <dbReference type="NCBI Taxonomy" id="2528009"/>
    <lineage>
        <taxon>Bacteria</taxon>
        <taxon>Pseudomonadati</taxon>
        <taxon>Planctomycetota</taxon>
        <taxon>Planctomycetia</taxon>
        <taxon>Pirellulales</taxon>
        <taxon>Lacipirellulaceae</taxon>
        <taxon>Pirellulimonas</taxon>
    </lineage>
</organism>
<accession>A0A518DDP2</accession>
<reference evidence="2 3" key="1">
    <citation type="submission" date="2019-02" db="EMBL/GenBank/DDBJ databases">
        <title>Deep-cultivation of Planctomycetes and their phenomic and genomic characterization uncovers novel biology.</title>
        <authorList>
            <person name="Wiegand S."/>
            <person name="Jogler M."/>
            <person name="Boedeker C."/>
            <person name="Pinto D."/>
            <person name="Vollmers J."/>
            <person name="Rivas-Marin E."/>
            <person name="Kohn T."/>
            <person name="Peeters S.H."/>
            <person name="Heuer A."/>
            <person name="Rast P."/>
            <person name="Oberbeckmann S."/>
            <person name="Bunk B."/>
            <person name="Jeske O."/>
            <person name="Meyerdierks A."/>
            <person name="Storesund J.E."/>
            <person name="Kallscheuer N."/>
            <person name="Luecker S."/>
            <person name="Lage O.M."/>
            <person name="Pohl T."/>
            <person name="Merkel B.J."/>
            <person name="Hornburger P."/>
            <person name="Mueller R.-W."/>
            <person name="Bruemmer F."/>
            <person name="Labrenz M."/>
            <person name="Spormann A.M."/>
            <person name="Op den Camp H."/>
            <person name="Overmann J."/>
            <person name="Amann R."/>
            <person name="Jetten M.S.M."/>
            <person name="Mascher T."/>
            <person name="Medema M.H."/>
            <person name="Devos D.P."/>
            <person name="Kaster A.-K."/>
            <person name="Ovreas L."/>
            <person name="Rohde M."/>
            <person name="Galperin M.Y."/>
            <person name="Jogler C."/>
        </authorList>
    </citation>
    <scope>NUCLEOTIDE SEQUENCE [LARGE SCALE GENOMIC DNA]</scope>
    <source>
        <strain evidence="2 3">Pla175</strain>
    </source>
</reference>
<sequence precursor="true">MRSSRGVHPAMLLASLLLAAGCSRGLNVGQVSGQLLVDGAPAPEVMVQFVPAQGVEGPASSGLTDSEGRFQLEYRERGKGAHPGAMVGSHIVTLSDQRLAASADGRGVKVRFGPDYTTVGTSPLRQEVAPGDQQVTIEVK</sequence>
<keyword evidence="1" id="KW-0732">Signal</keyword>
<dbReference type="EMBL" id="CP036291">
    <property type="protein sequence ID" value="QDU89590.1"/>
    <property type="molecule type" value="Genomic_DNA"/>
</dbReference>
<dbReference type="KEGG" id="pnd:Pla175_29820"/>
<protein>
    <recommendedName>
        <fullName evidence="4">Carboxypeptidase regulatory-like domain-containing protein</fullName>
    </recommendedName>
</protein>
<gene>
    <name evidence="2" type="ORF">Pla175_29820</name>
</gene>
<dbReference type="OrthoDB" id="213762at2"/>
<dbReference type="PROSITE" id="PS51257">
    <property type="entry name" value="PROKAR_LIPOPROTEIN"/>
    <property type="match status" value="1"/>
</dbReference>
<feature type="signal peptide" evidence="1">
    <location>
        <begin position="1"/>
        <end position="19"/>
    </location>
</feature>